<dbReference type="InterPro" id="IPR023267">
    <property type="entry name" value="RCMT"/>
</dbReference>
<dbReference type="InterPro" id="IPR057286">
    <property type="entry name" value="PUA_NSUN2"/>
</dbReference>
<dbReference type="PRINTS" id="PR02011">
    <property type="entry name" value="RCMTNCL1"/>
</dbReference>
<feature type="compositionally biased region" description="Basic and acidic residues" evidence="12">
    <location>
        <begin position="479"/>
        <end position="490"/>
    </location>
</feature>
<evidence type="ECO:0000256" key="1">
    <source>
        <dbReference type="ARBA" id="ARBA00004123"/>
    </source>
</evidence>
<dbReference type="AlphaFoldDB" id="A0AAN8K631"/>
<dbReference type="PROSITE" id="PS51686">
    <property type="entry name" value="SAM_MT_RSMB_NOP"/>
    <property type="match status" value="1"/>
</dbReference>
<dbReference type="PROSITE" id="PS01153">
    <property type="entry name" value="NOL1_NOP2_SUN"/>
    <property type="match status" value="1"/>
</dbReference>
<feature type="binding site" evidence="11">
    <location>
        <position position="244"/>
    </location>
    <ligand>
        <name>S-adenosyl-L-methionine</name>
        <dbReference type="ChEBI" id="CHEBI:59789"/>
    </ligand>
</feature>
<keyword evidence="9 11" id="KW-0694">RNA-binding</keyword>
<keyword evidence="6 11" id="KW-0808">Transferase</keyword>
<dbReference type="InterPro" id="IPR023270">
    <property type="entry name" value="RCMT_NCL1"/>
</dbReference>
<evidence type="ECO:0000313" key="15">
    <source>
        <dbReference type="Proteomes" id="UP001347796"/>
    </source>
</evidence>
<dbReference type="Pfam" id="PF25376">
    <property type="entry name" value="Pre-PUA_NSUN2"/>
    <property type="match status" value="1"/>
</dbReference>
<keyword evidence="10" id="KW-0539">Nucleus</keyword>
<dbReference type="GO" id="GO:0005634">
    <property type="term" value="C:nucleus"/>
    <property type="evidence" value="ECO:0007669"/>
    <property type="project" value="UniProtKB-SubCell"/>
</dbReference>
<feature type="compositionally biased region" description="Polar residues" evidence="12">
    <location>
        <begin position="466"/>
        <end position="477"/>
    </location>
</feature>
<feature type="region of interest" description="Disordered" evidence="12">
    <location>
        <begin position="1"/>
        <end position="42"/>
    </location>
</feature>
<evidence type="ECO:0000256" key="5">
    <source>
        <dbReference type="ARBA" id="ARBA00022603"/>
    </source>
</evidence>
<evidence type="ECO:0000259" key="13">
    <source>
        <dbReference type="PROSITE" id="PS51686"/>
    </source>
</evidence>
<dbReference type="PANTHER" id="PTHR22808:SF1">
    <property type="entry name" value="RNA CYTOSINE-C(5)-METHYLTRANSFERASE NSUN2-RELATED"/>
    <property type="match status" value="1"/>
</dbReference>
<evidence type="ECO:0000256" key="6">
    <source>
        <dbReference type="ARBA" id="ARBA00022679"/>
    </source>
</evidence>
<dbReference type="GO" id="GO:0005737">
    <property type="term" value="C:cytoplasm"/>
    <property type="evidence" value="ECO:0007669"/>
    <property type="project" value="TreeGrafter"/>
</dbReference>
<evidence type="ECO:0000256" key="11">
    <source>
        <dbReference type="PROSITE-ProRule" id="PRU01023"/>
    </source>
</evidence>
<keyword evidence="5 11" id="KW-0489">Methyltransferase</keyword>
<feature type="binding site" evidence="11">
    <location>
        <begin position="186"/>
        <end position="192"/>
    </location>
    <ligand>
        <name>S-adenosyl-L-methionine</name>
        <dbReference type="ChEBI" id="CHEBI:59789"/>
    </ligand>
</feature>
<dbReference type="InterPro" id="IPR001678">
    <property type="entry name" value="MeTrfase_RsmB-F_NOP2_dom"/>
</dbReference>
<keyword evidence="15" id="KW-1185">Reference proteome</keyword>
<comment type="subcellular location">
    <subcellularLocation>
        <location evidence="1">Nucleus</location>
    </subcellularLocation>
</comment>
<name>A0AAN8K631_PATCE</name>
<dbReference type="Gene3D" id="3.40.50.150">
    <property type="entry name" value="Vaccinia Virus protein VP39"/>
    <property type="match status" value="1"/>
</dbReference>
<dbReference type="GO" id="GO:0030488">
    <property type="term" value="P:tRNA methylation"/>
    <property type="evidence" value="ECO:0007669"/>
    <property type="project" value="UniProtKB-ARBA"/>
</dbReference>
<comment type="caution">
    <text evidence="14">The sequence shown here is derived from an EMBL/GenBank/DDBJ whole genome shotgun (WGS) entry which is preliminary data.</text>
</comment>
<dbReference type="GO" id="GO:0016428">
    <property type="term" value="F:tRNA (cytidine-5-)-methyltransferase activity"/>
    <property type="evidence" value="ECO:0007669"/>
    <property type="project" value="InterPro"/>
</dbReference>
<dbReference type="Pfam" id="PF25378">
    <property type="entry name" value="PUA_NSUN2"/>
    <property type="match status" value="1"/>
</dbReference>
<sequence length="771" mass="88141">MGRSKHRNRKRNANNDNSAERQQKKAQWQEKRQGQGQKHYEDLRRENKIFDKYYQGQGFVPEGEWDDFHKTLTNALPVTFRINGNRSQAKEMLEIIQGQYLQKMTEVKVDGEVVQPPKRIDWYPDQLAWHMDVSRKAMRSTVMYSKFHQFLVAETESGNISRQEAVSMIPPLLLDIKPHHKVLDMCAAPGSKTAQLIELLHADEKQRVPDGFVIANDADNKRCYLMVHQVKRLLSPCCMIVNHDASIFPKFRSNRDGEGQKMEFYQFDRILADVPCSGDGTLRKNPDLWKKWNPTHAYSLHGLQMKILKRGLELLAVGGRLVYSTCSFHPAEDEAVVAHMLKKCQGSVELIDAKSEIPELKTVPGIKTWRIMSKEGTWYEKYEDLPSNLTNQIRDTMFPPTPEEETTMNLERCIRVLPHHQNTGGFFIAVFQKTTNLPWLKPTTDETSEAEVVKMVENEADKTESDSQISAESTALTSGDDKKRKPESPKPSKPSKKPRLQGYKEDPFLFMSADDPMWPSTKKFYELPDDFPCDQAMYRSEEGSKRSLYFVSAGIKNIVECNRERLRFINMGVKLFSRSPSPLVPDCDFRVAQECLTSLHMKFTGRHIDIAKEDACIILTEENPFISSLSDKSAKQLNEICPGSVVFYYKPEDSNAKPQCEVVFCGWRGKVSVRSFIGDHDRQHNLMLFGMSLEEIKAKAATLKAERKALAAKSVVDPLGIPMDSDKEEKQEFQSDEKLGNKNEQSTDNKESTQIDNGDNESKEQSDSVDK</sequence>
<feature type="compositionally biased region" description="Basic and acidic residues" evidence="12">
    <location>
        <begin position="18"/>
        <end position="42"/>
    </location>
</feature>
<dbReference type="Pfam" id="PF01189">
    <property type="entry name" value="Methyltr_RsmB-F"/>
    <property type="match status" value="1"/>
</dbReference>
<evidence type="ECO:0000256" key="10">
    <source>
        <dbReference type="ARBA" id="ARBA00023242"/>
    </source>
</evidence>
<dbReference type="InterPro" id="IPR049560">
    <property type="entry name" value="MeTrfase_RsmB-F_NOP2_cat"/>
</dbReference>
<dbReference type="SUPFAM" id="SSF53335">
    <property type="entry name" value="S-adenosyl-L-methionine-dependent methyltransferases"/>
    <property type="match status" value="1"/>
</dbReference>
<evidence type="ECO:0000256" key="8">
    <source>
        <dbReference type="ARBA" id="ARBA00022694"/>
    </source>
</evidence>
<feature type="compositionally biased region" description="Basic and acidic residues" evidence="12">
    <location>
        <begin position="724"/>
        <end position="753"/>
    </location>
</feature>
<dbReference type="PANTHER" id="PTHR22808">
    <property type="entry name" value="NCL1 YEAST -RELATED NOL1/NOP2/FMU SUN DOMAIN-CONTAINING"/>
    <property type="match status" value="1"/>
</dbReference>
<evidence type="ECO:0000313" key="14">
    <source>
        <dbReference type="EMBL" id="KAK6195511.1"/>
    </source>
</evidence>
<dbReference type="InterPro" id="IPR057285">
    <property type="entry name" value="Pre-PUA_NSUN2"/>
</dbReference>
<gene>
    <name evidence="14" type="ORF">SNE40_000925</name>
</gene>
<dbReference type="Proteomes" id="UP001347796">
    <property type="component" value="Unassembled WGS sequence"/>
</dbReference>
<reference evidence="14 15" key="1">
    <citation type="submission" date="2024-01" db="EMBL/GenBank/DDBJ databases">
        <title>The genome of the rayed Mediterranean limpet Patella caerulea (Linnaeus, 1758).</title>
        <authorList>
            <person name="Anh-Thu Weber A."/>
            <person name="Halstead-Nussloch G."/>
        </authorList>
    </citation>
    <scope>NUCLEOTIDE SEQUENCE [LARGE SCALE GENOMIC DNA]</scope>
    <source>
        <strain evidence="14">AATW-2023a</strain>
        <tissue evidence="14">Whole specimen</tissue>
    </source>
</reference>
<feature type="binding site" evidence="11">
    <location>
        <position position="273"/>
    </location>
    <ligand>
        <name>S-adenosyl-L-methionine</name>
        <dbReference type="ChEBI" id="CHEBI:59789"/>
    </ligand>
</feature>
<dbReference type="GO" id="GO:0000049">
    <property type="term" value="F:tRNA binding"/>
    <property type="evidence" value="ECO:0007669"/>
    <property type="project" value="UniProtKB-KW"/>
</dbReference>
<keyword evidence="7 11" id="KW-0949">S-adenosyl-L-methionine</keyword>
<evidence type="ECO:0000256" key="7">
    <source>
        <dbReference type="ARBA" id="ARBA00022691"/>
    </source>
</evidence>
<feature type="compositionally biased region" description="Basic and acidic residues" evidence="12">
    <location>
        <begin position="760"/>
        <end position="771"/>
    </location>
</feature>
<feature type="active site" description="Nucleophile" evidence="11">
    <location>
        <position position="326"/>
    </location>
</feature>
<dbReference type="PRINTS" id="PR02008">
    <property type="entry name" value="RCMTFAMILY"/>
</dbReference>
<evidence type="ECO:0000256" key="9">
    <source>
        <dbReference type="ARBA" id="ARBA00022884"/>
    </source>
</evidence>
<evidence type="ECO:0000256" key="12">
    <source>
        <dbReference type="SAM" id="MobiDB-lite"/>
    </source>
</evidence>
<evidence type="ECO:0000256" key="4">
    <source>
        <dbReference type="ARBA" id="ARBA00022555"/>
    </source>
</evidence>
<feature type="region of interest" description="Disordered" evidence="12">
    <location>
        <begin position="458"/>
        <end position="501"/>
    </location>
</feature>
<feature type="domain" description="SAM-dependent MTase RsmB/NOP-type" evidence="13">
    <location>
        <begin position="68"/>
        <end position="434"/>
    </location>
</feature>
<organism evidence="14 15">
    <name type="scientific">Patella caerulea</name>
    <name type="common">Rayed Mediterranean limpet</name>
    <dbReference type="NCBI Taxonomy" id="87958"/>
    <lineage>
        <taxon>Eukaryota</taxon>
        <taxon>Metazoa</taxon>
        <taxon>Spiralia</taxon>
        <taxon>Lophotrochozoa</taxon>
        <taxon>Mollusca</taxon>
        <taxon>Gastropoda</taxon>
        <taxon>Patellogastropoda</taxon>
        <taxon>Patelloidea</taxon>
        <taxon>Patellidae</taxon>
        <taxon>Patella</taxon>
    </lineage>
</organism>
<accession>A0AAN8K631</accession>
<evidence type="ECO:0000256" key="2">
    <source>
        <dbReference type="ARBA" id="ARBA00007494"/>
    </source>
</evidence>
<keyword evidence="8" id="KW-0819">tRNA processing</keyword>
<feature type="compositionally biased region" description="Basic residues" evidence="12">
    <location>
        <begin position="1"/>
        <end position="12"/>
    </location>
</feature>
<protein>
    <recommendedName>
        <fullName evidence="3">tRNA (cytosine(34)-C(5))-methyltransferase</fullName>
        <ecNumber evidence="3">2.1.1.203</ecNumber>
    </recommendedName>
</protein>
<feature type="region of interest" description="Disordered" evidence="12">
    <location>
        <begin position="719"/>
        <end position="771"/>
    </location>
</feature>
<evidence type="ECO:0000256" key="3">
    <source>
        <dbReference type="ARBA" id="ARBA00012629"/>
    </source>
</evidence>
<dbReference type="EC" id="2.1.1.203" evidence="3"/>
<proteinExistence type="inferred from homology"/>
<keyword evidence="4" id="KW-0820">tRNA-binding</keyword>
<dbReference type="InterPro" id="IPR029063">
    <property type="entry name" value="SAM-dependent_MTases_sf"/>
</dbReference>
<feature type="binding site" evidence="11">
    <location>
        <position position="217"/>
    </location>
    <ligand>
        <name>S-adenosyl-L-methionine</name>
        <dbReference type="ChEBI" id="CHEBI:59789"/>
    </ligand>
</feature>
<dbReference type="InterPro" id="IPR018314">
    <property type="entry name" value="RsmB/NOL1/NOP2-like_CS"/>
</dbReference>
<dbReference type="EMBL" id="JAZGQO010000001">
    <property type="protein sequence ID" value="KAK6195511.1"/>
    <property type="molecule type" value="Genomic_DNA"/>
</dbReference>
<comment type="similarity">
    <text evidence="2 11">Belongs to the class I-like SAM-binding methyltransferase superfamily. RsmB/NOP family.</text>
</comment>